<dbReference type="InterPro" id="IPR001375">
    <property type="entry name" value="Peptidase_S9_cat"/>
</dbReference>
<name>A0AAW6TT82_9BACT</name>
<dbReference type="Pfam" id="PF00326">
    <property type="entry name" value="Peptidase_S9"/>
    <property type="match status" value="1"/>
</dbReference>
<feature type="chain" id="PRO_5043666923" evidence="2">
    <location>
        <begin position="23"/>
        <end position="689"/>
    </location>
</feature>
<dbReference type="EC" id="3.4.-.-" evidence="4"/>
<sequence>MRRTVFSAVIVSMLLGVIPVQAQGAEPGPIIAREILFGNPDKASLRISPDGAKISYRAPRDGVMNVWVGPADDPDAAVCVTDDRLRGIRIYFWAYTSEHIIYLQDVGGDENWQVHAVHVASREDRNLTPFEEIVGPDGEPMTGPDGKKLKPRAEIQEVSHKFRNEILIGLNNRNPQHHDIHRLNILTGDMELVQKNDQFMGFQTDDDYRIRYAMKMTPDGGSELFTPEGDEWKSFDQIPMEDMMTTGPVGFDKTGQVLYMIDSRGRDTAALTAIDLQAGHKKVLFADPRADVSRIMIHPTERTIEAAASEYMRVNWKILDTSVQPDLDYLKTVADGDMDVIGRSLDDKTWAVQFVMDNGPVRYYLYDRSAKRARFLFTNRKELEGLTLSRMHPVSIEARDGLNLICYLTLPYWTDPDQDGRPQQALPMVLWVHGGPWARDSWGYDPFHQWLSNRGYAVLSVNYRGSTGLGKQFTNAGNLEWAGKMHDDLIDAVHWAIETKIADKNSVAISGGSYGGYATLVGLTFTPDVFACGVDLVGPSNLQTLLETIPPYWAPALTLFTSRVGDHRTEEGRKFLASRSPLTYVDRISKPLLIGQGANDPRVKQSESDQIVKAMQEKNIPVTYVLYPDEGHGFGRPENALSFSAVAELFLAEHLGGRCEPIGDDFKGSSITVPTGAEQIPTLKDALAG</sequence>
<evidence type="ECO:0000259" key="3">
    <source>
        <dbReference type="Pfam" id="PF00326"/>
    </source>
</evidence>
<dbReference type="PANTHER" id="PTHR42776">
    <property type="entry name" value="SERINE PEPTIDASE S9 FAMILY MEMBER"/>
    <property type="match status" value="1"/>
</dbReference>
<dbReference type="GO" id="GO:0006508">
    <property type="term" value="P:proteolysis"/>
    <property type="evidence" value="ECO:0007669"/>
    <property type="project" value="InterPro"/>
</dbReference>
<protein>
    <submittedName>
        <fullName evidence="4">S9 family peptidase</fullName>
        <ecNumber evidence="4">3.4.-.-</ecNumber>
    </submittedName>
</protein>
<keyword evidence="2" id="KW-0732">Signal</keyword>
<dbReference type="PANTHER" id="PTHR42776:SF27">
    <property type="entry name" value="DIPEPTIDYL PEPTIDASE FAMILY MEMBER 6"/>
    <property type="match status" value="1"/>
</dbReference>
<evidence type="ECO:0000256" key="1">
    <source>
        <dbReference type="ARBA" id="ARBA00022801"/>
    </source>
</evidence>
<organism evidence="4 5">
    <name type="scientific">Anaerobaca lacustris</name>
    <dbReference type="NCBI Taxonomy" id="3044600"/>
    <lineage>
        <taxon>Bacteria</taxon>
        <taxon>Pseudomonadati</taxon>
        <taxon>Planctomycetota</taxon>
        <taxon>Phycisphaerae</taxon>
        <taxon>Sedimentisphaerales</taxon>
        <taxon>Anaerobacaceae</taxon>
        <taxon>Anaerobaca</taxon>
    </lineage>
</organism>
<dbReference type="AlphaFoldDB" id="A0AAW6TT82"/>
<dbReference type="InterPro" id="IPR011042">
    <property type="entry name" value="6-blade_b-propeller_TolB-like"/>
</dbReference>
<feature type="signal peptide" evidence="2">
    <location>
        <begin position="1"/>
        <end position="22"/>
    </location>
</feature>
<keyword evidence="1 4" id="KW-0378">Hydrolase</keyword>
<keyword evidence="5" id="KW-1185">Reference proteome</keyword>
<accession>A0AAW6TT82</accession>
<dbReference type="SUPFAM" id="SSF53474">
    <property type="entry name" value="alpha/beta-Hydrolases"/>
    <property type="match status" value="1"/>
</dbReference>
<dbReference type="EMBL" id="JASCXX010000007">
    <property type="protein sequence ID" value="MDI6448912.1"/>
    <property type="molecule type" value="Genomic_DNA"/>
</dbReference>
<evidence type="ECO:0000313" key="5">
    <source>
        <dbReference type="Proteomes" id="UP001431776"/>
    </source>
</evidence>
<evidence type="ECO:0000313" key="4">
    <source>
        <dbReference type="EMBL" id="MDI6448912.1"/>
    </source>
</evidence>
<comment type="caution">
    <text evidence="4">The sequence shown here is derived from an EMBL/GenBank/DDBJ whole genome shotgun (WGS) entry which is preliminary data.</text>
</comment>
<dbReference type="GO" id="GO:0004252">
    <property type="term" value="F:serine-type endopeptidase activity"/>
    <property type="evidence" value="ECO:0007669"/>
    <property type="project" value="TreeGrafter"/>
</dbReference>
<gene>
    <name evidence="4" type="ORF">QJ522_07625</name>
</gene>
<proteinExistence type="predicted"/>
<dbReference type="Gene3D" id="2.120.10.30">
    <property type="entry name" value="TolB, C-terminal domain"/>
    <property type="match status" value="1"/>
</dbReference>
<dbReference type="Gene3D" id="3.40.50.1820">
    <property type="entry name" value="alpha/beta hydrolase"/>
    <property type="match status" value="1"/>
</dbReference>
<dbReference type="Proteomes" id="UP001431776">
    <property type="component" value="Unassembled WGS sequence"/>
</dbReference>
<dbReference type="InterPro" id="IPR029058">
    <property type="entry name" value="AB_hydrolase_fold"/>
</dbReference>
<feature type="domain" description="Peptidase S9 prolyl oligopeptidase catalytic" evidence="3">
    <location>
        <begin position="448"/>
        <end position="657"/>
    </location>
</feature>
<dbReference type="RefSeq" id="WP_349244322.1">
    <property type="nucleotide sequence ID" value="NZ_JASCXX010000007.1"/>
</dbReference>
<dbReference type="SUPFAM" id="SSF82171">
    <property type="entry name" value="DPP6 N-terminal domain-like"/>
    <property type="match status" value="2"/>
</dbReference>
<evidence type="ECO:0000256" key="2">
    <source>
        <dbReference type="SAM" id="SignalP"/>
    </source>
</evidence>
<reference evidence="4" key="1">
    <citation type="submission" date="2023-05" db="EMBL/GenBank/DDBJ databases">
        <title>Anaerotaeda fermentans gen. nov., sp. nov., a novel anaerobic planctomycete of the new family within the order Sedimentisphaerales isolated from Taman Peninsula, Russia.</title>
        <authorList>
            <person name="Khomyakova M.A."/>
            <person name="Merkel A.Y."/>
            <person name="Slobodkin A.I."/>
        </authorList>
    </citation>
    <scope>NUCLEOTIDE SEQUENCE</scope>
    <source>
        <strain evidence="4">M17dextr</strain>
    </source>
</reference>